<evidence type="ECO:0000259" key="2">
    <source>
        <dbReference type="PROSITE" id="PS51352"/>
    </source>
</evidence>
<proteinExistence type="predicted"/>
<name>A0A1N6RLV9_9RHOO</name>
<feature type="domain" description="Thioredoxin" evidence="2">
    <location>
        <begin position="59"/>
        <end position="195"/>
    </location>
</feature>
<keyword evidence="1" id="KW-1133">Transmembrane helix</keyword>
<feature type="transmembrane region" description="Helical" evidence="1">
    <location>
        <begin position="36"/>
        <end position="61"/>
    </location>
</feature>
<gene>
    <name evidence="3" type="ORF">SAMN05421829_103294</name>
</gene>
<dbReference type="OrthoDB" id="9811036at2"/>
<dbReference type="AlphaFoldDB" id="A0A1N6RLV9"/>
<dbReference type="EMBL" id="FTMD01000003">
    <property type="protein sequence ID" value="SIQ29878.1"/>
    <property type="molecule type" value="Genomic_DNA"/>
</dbReference>
<keyword evidence="4" id="KW-1185">Reference proteome</keyword>
<evidence type="ECO:0000313" key="3">
    <source>
        <dbReference type="EMBL" id="SIQ29878.1"/>
    </source>
</evidence>
<evidence type="ECO:0000256" key="1">
    <source>
        <dbReference type="SAM" id="Phobius"/>
    </source>
</evidence>
<organism evidence="3 4">
    <name type="scientific">Aromatoleum tolulyticum</name>
    <dbReference type="NCBI Taxonomy" id="34027"/>
    <lineage>
        <taxon>Bacteria</taxon>
        <taxon>Pseudomonadati</taxon>
        <taxon>Pseudomonadota</taxon>
        <taxon>Betaproteobacteria</taxon>
        <taxon>Rhodocyclales</taxon>
        <taxon>Rhodocyclaceae</taxon>
        <taxon>Aromatoleum</taxon>
    </lineage>
</organism>
<keyword evidence="1" id="KW-0472">Membrane</keyword>
<dbReference type="Pfam" id="PF13098">
    <property type="entry name" value="Thioredoxin_2"/>
    <property type="match status" value="1"/>
</dbReference>
<dbReference type="InterPro" id="IPR012336">
    <property type="entry name" value="Thioredoxin-like_fold"/>
</dbReference>
<protein>
    <submittedName>
        <fullName evidence="3">Thioredoxin-like domain-containing protein</fullName>
    </submittedName>
</protein>
<dbReference type="SUPFAM" id="SSF52833">
    <property type="entry name" value="Thioredoxin-like"/>
    <property type="match status" value="1"/>
</dbReference>
<reference evidence="4" key="1">
    <citation type="submission" date="2017-01" db="EMBL/GenBank/DDBJ databases">
        <authorList>
            <person name="Varghese N."/>
            <person name="Submissions S."/>
        </authorList>
    </citation>
    <scope>NUCLEOTIDE SEQUENCE [LARGE SCALE GENOMIC DNA]</scope>
    <source>
        <strain evidence="4">ATCC 51758</strain>
    </source>
</reference>
<accession>A0A1N6RLV9</accession>
<keyword evidence="1" id="KW-0812">Transmembrane</keyword>
<evidence type="ECO:0000313" key="4">
    <source>
        <dbReference type="Proteomes" id="UP000186819"/>
    </source>
</evidence>
<dbReference type="PROSITE" id="PS51352">
    <property type="entry name" value="THIOREDOXIN_2"/>
    <property type="match status" value="1"/>
</dbReference>
<dbReference type="InterPro" id="IPR036249">
    <property type="entry name" value="Thioredoxin-like_sf"/>
</dbReference>
<dbReference type="Proteomes" id="UP000186819">
    <property type="component" value="Unassembled WGS sequence"/>
</dbReference>
<dbReference type="RefSeq" id="WP_076601271.1">
    <property type="nucleotide sequence ID" value="NZ_FTMD01000003.1"/>
</dbReference>
<dbReference type="InterPro" id="IPR013766">
    <property type="entry name" value="Thioredoxin_domain"/>
</dbReference>
<dbReference type="STRING" id="34027.SAMN05421829_103294"/>
<dbReference type="Gene3D" id="3.40.30.10">
    <property type="entry name" value="Glutaredoxin"/>
    <property type="match status" value="1"/>
</dbReference>
<sequence>MSSFLRKHDFPGTVVMPEPPRPDDEEDKERYIARQLWWALAGLLLFALTLLFGWGGAYAAAGRSAPDAPLFAPTVDLATALADARRAGRKGVAVLYEMDGCGECARVKASTFRDTALQRELRTHFVPVSLRADEPVALRDFDGGATTQAAFANAQRVFALPTVVFYDLDGIAVARQPGSRWPAAEWLRLARYVRDGGYENAPFQPRTPAAGH</sequence>